<feature type="transmembrane region" description="Helical" evidence="11">
    <location>
        <begin position="222"/>
        <end position="244"/>
    </location>
</feature>
<dbReference type="InterPro" id="IPR027417">
    <property type="entry name" value="P-loop_NTPase"/>
</dbReference>
<feature type="transmembrane region" description="Helical" evidence="11">
    <location>
        <begin position="400"/>
        <end position="426"/>
    </location>
</feature>
<dbReference type="SUPFAM" id="SSF52540">
    <property type="entry name" value="P-loop containing nucleoside triphosphate hydrolases"/>
    <property type="match status" value="2"/>
</dbReference>
<dbReference type="PROSITE" id="PS50893">
    <property type="entry name" value="ABC_TRANSPORTER_2"/>
    <property type="match status" value="2"/>
</dbReference>
<evidence type="ECO:0000313" key="15">
    <source>
        <dbReference type="EMBL" id="KIL64228.1"/>
    </source>
</evidence>
<dbReference type="InterPro" id="IPR050173">
    <property type="entry name" value="ABC_transporter_C-like"/>
</dbReference>
<organism evidence="15 16">
    <name type="scientific">Amanita muscaria (strain Koide BX008)</name>
    <dbReference type="NCBI Taxonomy" id="946122"/>
    <lineage>
        <taxon>Eukaryota</taxon>
        <taxon>Fungi</taxon>
        <taxon>Dikarya</taxon>
        <taxon>Basidiomycota</taxon>
        <taxon>Agaricomycotina</taxon>
        <taxon>Agaricomycetes</taxon>
        <taxon>Agaricomycetidae</taxon>
        <taxon>Agaricales</taxon>
        <taxon>Pluteineae</taxon>
        <taxon>Amanitaceae</taxon>
        <taxon>Amanita</taxon>
    </lineage>
</organism>
<evidence type="ECO:0000256" key="8">
    <source>
        <dbReference type="ARBA" id="ARBA00023026"/>
    </source>
</evidence>
<protein>
    <recommendedName>
        <fullName evidence="17">ABC transporter</fullName>
    </recommendedName>
</protein>
<dbReference type="PROSITE" id="PS50929">
    <property type="entry name" value="ABC_TM1F"/>
    <property type="match status" value="2"/>
</dbReference>
<feature type="transmembrane region" description="Helical" evidence="11">
    <location>
        <begin position="294"/>
        <end position="318"/>
    </location>
</feature>
<keyword evidence="16" id="KW-1185">Reference proteome</keyword>
<evidence type="ECO:0000256" key="6">
    <source>
        <dbReference type="ARBA" id="ARBA00022840"/>
    </source>
</evidence>
<name>A0A0C2X671_AMAMK</name>
<dbReference type="InterPro" id="IPR036640">
    <property type="entry name" value="ABC1_TM_sf"/>
</dbReference>
<evidence type="ECO:0000256" key="10">
    <source>
        <dbReference type="SAM" id="MobiDB-lite"/>
    </source>
</evidence>
<dbReference type="GO" id="GO:0005524">
    <property type="term" value="F:ATP binding"/>
    <property type="evidence" value="ECO:0007669"/>
    <property type="project" value="UniProtKB-KW"/>
</dbReference>
<dbReference type="InterPro" id="IPR036047">
    <property type="entry name" value="F-box-like_dom_sf"/>
</dbReference>
<keyword evidence="4 11" id="KW-0812">Transmembrane</keyword>
<dbReference type="CDD" id="cd18597">
    <property type="entry name" value="ABC_6TM_YOR1_D1_like"/>
    <property type="match status" value="1"/>
</dbReference>
<dbReference type="GO" id="GO:0016887">
    <property type="term" value="F:ATP hydrolysis activity"/>
    <property type="evidence" value="ECO:0007669"/>
    <property type="project" value="InterPro"/>
</dbReference>
<dbReference type="GO" id="GO:0140359">
    <property type="term" value="F:ABC-type transporter activity"/>
    <property type="evidence" value="ECO:0007669"/>
    <property type="project" value="InterPro"/>
</dbReference>
<feature type="compositionally biased region" description="Polar residues" evidence="10">
    <location>
        <begin position="1872"/>
        <end position="1882"/>
    </location>
</feature>
<feature type="transmembrane region" description="Helical" evidence="11">
    <location>
        <begin position="438"/>
        <end position="463"/>
    </location>
</feature>
<evidence type="ECO:0008006" key="17">
    <source>
        <dbReference type="Google" id="ProtNLM"/>
    </source>
</evidence>
<feature type="domain" description="ABC transmembrane type-1" evidence="14">
    <location>
        <begin position="852"/>
        <end position="1074"/>
    </location>
</feature>
<dbReference type="PANTHER" id="PTHR24223">
    <property type="entry name" value="ATP-BINDING CASSETTE SUB-FAMILY C"/>
    <property type="match status" value="1"/>
</dbReference>
<dbReference type="SUPFAM" id="SSF81383">
    <property type="entry name" value="F-box domain"/>
    <property type="match status" value="1"/>
</dbReference>
<evidence type="ECO:0000259" key="13">
    <source>
        <dbReference type="PROSITE" id="PS50893"/>
    </source>
</evidence>
<feature type="domain" description="ABC transporter" evidence="13">
    <location>
        <begin position="1112"/>
        <end position="1359"/>
    </location>
</feature>
<comment type="subcellular location">
    <subcellularLocation>
        <location evidence="1">Membrane</location>
        <topology evidence="1">Multi-pass membrane protein</topology>
    </subcellularLocation>
</comment>
<reference evidence="15 16" key="1">
    <citation type="submission" date="2014-04" db="EMBL/GenBank/DDBJ databases">
        <title>Evolutionary Origins and Diversification of the Mycorrhizal Mutualists.</title>
        <authorList>
            <consortium name="DOE Joint Genome Institute"/>
            <consortium name="Mycorrhizal Genomics Consortium"/>
            <person name="Kohler A."/>
            <person name="Kuo A."/>
            <person name="Nagy L.G."/>
            <person name="Floudas D."/>
            <person name="Copeland A."/>
            <person name="Barry K.W."/>
            <person name="Cichocki N."/>
            <person name="Veneault-Fourrey C."/>
            <person name="LaButti K."/>
            <person name="Lindquist E.A."/>
            <person name="Lipzen A."/>
            <person name="Lundell T."/>
            <person name="Morin E."/>
            <person name="Murat C."/>
            <person name="Riley R."/>
            <person name="Ohm R."/>
            <person name="Sun H."/>
            <person name="Tunlid A."/>
            <person name="Henrissat B."/>
            <person name="Grigoriev I.V."/>
            <person name="Hibbett D.S."/>
            <person name="Martin F."/>
        </authorList>
    </citation>
    <scope>NUCLEOTIDE SEQUENCE [LARGE SCALE GENOMIC DNA]</scope>
    <source>
        <strain evidence="15 16">Koide BX008</strain>
    </source>
</reference>
<dbReference type="Proteomes" id="UP000054549">
    <property type="component" value="Unassembled WGS sequence"/>
</dbReference>
<dbReference type="InParanoid" id="A0A0C2X671"/>
<keyword evidence="5" id="KW-0547">Nucleotide-binding</keyword>
<keyword evidence="6" id="KW-0067">ATP-binding</keyword>
<feature type="region of interest" description="Disordered" evidence="10">
    <location>
        <begin position="1"/>
        <end position="29"/>
    </location>
</feature>
<dbReference type="SUPFAM" id="SSF90123">
    <property type="entry name" value="ABC transporter transmembrane region"/>
    <property type="match status" value="2"/>
</dbReference>
<feature type="transmembrane region" description="Helical" evidence="11">
    <location>
        <begin position="852"/>
        <end position="870"/>
    </location>
</feature>
<dbReference type="CDD" id="cd03244">
    <property type="entry name" value="ABCC_MRP_domain2"/>
    <property type="match status" value="1"/>
</dbReference>
<dbReference type="SMART" id="SM00382">
    <property type="entry name" value="AAA"/>
    <property type="match status" value="2"/>
</dbReference>
<dbReference type="FunFam" id="3.40.50.300:FF:000565">
    <property type="entry name" value="ABC bile acid transporter"/>
    <property type="match status" value="1"/>
</dbReference>
<dbReference type="Pfam" id="PF00664">
    <property type="entry name" value="ABC_membrane"/>
    <property type="match status" value="2"/>
</dbReference>
<comment type="similarity">
    <text evidence="2">Belongs to the ABC transporter superfamily. ABCC family. Conjugate transporter (TC 3.A.1.208) subfamily.</text>
</comment>
<dbReference type="InterPro" id="IPR003593">
    <property type="entry name" value="AAA+_ATPase"/>
</dbReference>
<evidence type="ECO:0000256" key="1">
    <source>
        <dbReference type="ARBA" id="ARBA00004141"/>
    </source>
</evidence>
<dbReference type="HOGENOM" id="CLU_000604_27_1_1"/>
<keyword evidence="3" id="KW-0813">Transport</keyword>
<keyword evidence="9 11" id="KW-0472">Membrane</keyword>
<gene>
    <name evidence="15" type="ORF">M378DRAFT_11611</name>
</gene>
<dbReference type="Gene3D" id="1.20.1280.50">
    <property type="match status" value="1"/>
</dbReference>
<dbReference type="InterPro" id="IPR017871">
    <property type="entry name" value="ABC_transporter-like_CS"/>
</dbReference>
<keyword evidence="7 11" id="KW-1133">Transmembrane helix</keyword>
<evidence type="ECO:0000259" key="12">
    <source>
        <dbReference type="PROSITE" id="PS50181"/>
    </source>
</evidence>
<feature type="domain" description="ABC transporter" evidence="13">
    <location>
        <begin position="534"/>
        <end position="754"/>
    </location>
</feature>
<evidence type="ECO:0000256" key="2">
    <source>
        <dbReference type="ARBA" id="ARBA00009726"/>
    </source>
</evidence>
<feature type="transmembrane region" description="Helical" evidence="11">
    <location>
        <begin position="324"/>
        <end position="346"/>
    </location>
</feature>
<dbReference type="Gene3D" id="3.40.50.300">
    <property type="entry name" value="P-loop containing nucleotide triphosphate hydrolases"/>
    <property type="match status" value="2"/>
</dbReference>
<feature type="compositionally biased region" description="Basic and acidic residues" evidence="10">
    <location>
        <begin position="9"/>
        <end position="28"/>
    </location>
</feature>
<dbReference type="OrthoDB" id="6500128at2759"/>
<feature type="region of interest" description="Disordered" evidence="10">
    <location>
        <begin position="1863"/>
        <end position="1882"/>
    </location>
</feature>
<dbReference type="PANTHER" id="PTHR24223:SF456">
    <property type="entry name" value="MULTIDRUG RESISTANCE-ASSOCIATED PROTEIN LETHAL(2)03659"/>
    <property type="match status" value="1"/>
</dbReference>
<dbReference type="InterPro" id="IPR011527">
    <property type="entry name" value="ABC1_TM_dom"/>
</dbReference>
<evidence type="ECO:0000256" key="7">
    <source>
        <dbReference type="ARBA" id="ARBA00022989"/>
    </source>
</evidence>
<feature type="compositionally biased region" description="Polar residues" evidence="10">
    <location>
        <begin position="524"/>
        <end position="538"/>
    </location>
</feature>
<keyword evidence="8" id="KW-0843">Virulence</keyword>
<dbReference type="Pfam" id="PF00005">
    <property type="entry name" value="ABC_tran"/>
    <property type="match status" value="2"/>
</dbReference>
<feature type="transmembrane region" description="Helical" evidence="11">
    <location>
        <begin position="934"/>
        <end position="953"/>
    </location>
</feature>
<evidence type="ECO:0000259" key="14">
    <source>
        <dbReference type="PROSITE" id="PS50929"/>
    </source>
</evidence>
<proteinExistence type="inferred from homology"/>
<evidence type="ECO:0000256" key="9">
    <source>
        <dbReference type="ARBA" id="ARBA00023136"/>
    </source>
</evidence>
<sequence>MDIALHHSSHSDQDEKGYIKQTQDKSVNEKQPWLSRILLRGSPPPPLESIEQSALIPEATANFFSLLTFGWITPLMTLGHSRPLEASDLYKLQDNRSSSKIAAAINESYNRRAKVAAEYNARLERGEISPGLKAFWWTIKGNRKERERKWREIDGKKRASLVWAMNDSVKWWFWSAGILKIIADTAQITSPLVVKAIITFASDSYYGHLYGVRSVPPIGKGLGLVFGLLGMQVVASLGMNHFFYRSMSTGVLLRGGLITAIYSRSLRLTSRARSTLTNGKLVNHISTDVSRIDFCAGFFHMAWTAPIQLIICLILLLINLGPSALAGFALFFVASPPLMTVMKHLFALRTKSMEWTDKRAKLLQELLGGIKVIKLFAWEAPFLQRIFDYRRKEMKYIRSILLITSASKAVTISMPTLAAVFAFITYSATSHQLSPAEIFTSLTLFNMLKMPLLILPVSLGSITDAANATSRLRDVFEAEALGKTYEVVSDLDVALDIQNASWTWDATPPEPENSEKQVGRKSRPSSSKKNGCESTVDPINSQQDKVFKFQNVSLRIPRGKLVAVVGPVGSGKSSLLQGLIGEMRMTSGKVTFGGSVSYCPQSAWIQNATIRENVCFGRAFEEERYWKAIKDSCLEPDLAMLPHGDLTEVGERGISLSGGQKQRINICRTLYCDTDVQIFDDPLSALDAHVGSAVFHNVLQKANTGKTRILVTHALHFLPQVDYIYVVANGSVAEHGTYPDLMATENGEFARFMNEFATKEEKKKAENKPARAVEKDLETKDAKRGAALMQEEERNIGAIPWSVYKIYLSAGKGVAVVPVIFFSLALMQGVNVMASYWLVYWQEDTFHRPNDFYMGLYAMLGGAQAVAVFLDTVERVFHSPVSFFETTPLGRIMNRFSKDVDTIDNKLGEALRMLGVTVSSMIGAVILIAILLPWFLIAVVVIMSMFAFVAIFYKSSARERLDALLRSSLYSHFSESLTGLSTIRAYGEIERFKKENETRMDVENRAYWLTVTNQRWLGVRVDFMGALLTFVVGLLTVGTRFTLSPSQTGVVLSYILYIQQLFVWLVQQLAEVENDMNSLERITHYATEIEQEAPHELPDAKPPNSWPAEGQVELDEVVLSYRPGLPVVLRGITMSVKGGEKIGIVGRTGAGKTSLMIALYRLVELSSGSIHIDGVDISKIGLADLRRALAIIPQDPLLFSGTLRTNLDPFGLHDDRQLWDALKRSHLVDKFRPDIGKTRKEEQRSTNHFTLDTVVEEEGANLSIGQRSLVSLARALVKDSKIIILDEATASVDYETDRKIQETIAREFQDRTVLCIAHRLRTIISYDRICVLDAGQVAEFDTPERLYNKPNGIFRGMCQRSSITLNDIQHASKSRHSRLSEWSFLMQDPMLQPLLFPQPGSSSFSNSACGIVAAQNIVGSVENTGVAAAAQDPSTAASSRVSEIRPASSNPSQEGLPSVVVFEIFQYLDLHSLLKCRLVCSGFRYLIDSTASLQYKIELAVTGQQDGSYGDMFTRREMLKMHQKRWDGLQWTEVLRVPKVPNYWGLYGGVFAQVRSMPYALHLKRIPSQSRGIKEKNWNLDLSTVLGEGARMENFGMDPGQDLLVIIARVSDGLRIHLLTLSTGERHPLTSEPCLVPHDLDSGQSQWFNIDICHDFLSIHSGGSAVLWNWKTGQVLMHVVNNDIDSIVFLNERYVLMAIMKETHPCLLAVDFLAVPPEQRDLYELENYFIFRFPDFSHSPPVNEIIVRSNPRSTWGESSVPFSMVPQNRLVIIYLLSEDIDLCFAILEASFLSLIKTGLRINSNRFDWSMWGPEHTRILPEYIPTWILPSHGTRIAIKRHLPHRGLLVDVYDFNQLACRNKKQDSDVETPRNVLQESKQTSH</sequence>
<dbReference type="GO" id="GO:0016020">
    <property type="term" value="C:membrane"/>
    <property type="evidence" value="ECO:0007669"/>
    <property type="project" value="UniProtKB-SubCell"/>
</dbReference>
<evidence type="ECO:0000313" key="16">
    <source>
        <dbReference type="Proteomes" id="UP000054549"/>
    </source>
</evidence>
<dbReference type="InterPro" id="IPR003439">
    <property type="entry name" value="ABC_transporter-like_ATP-bd"/>
</dbReference>
<evidence type="ECO:0000256" key="11">
    <source>
        <dbReference type="SAM" id="Phobius"/>
    </source>
</evidence>
<dbReference type="CDD" id="cd18606">
    <property type="entry name" value="ABC_6TM_YOR1_D2_like"/>
    <property type="match status" value="1"/>
</dbReference>
<evidence type="ECO:0000256" key="4">
    <source>
        <dbReference type="ARBA" id="ARBA00022692"/>
    </source>
</evidence>
<dbReference type="CDD" id="cd03250">
    <property type="entry name" value="ABCC_MRP_domain1"/>
    <property type="match status" value="1"/>
</dbReference>
<dbReference type="CDD" id="cd09917">
    <property type="entry name" value="F-box_SF"/>
    <property type="match status" value="1"/>
</dbReference>
<feature type="transmembrane region" description="Helical" evidence="11">
    <location>
        <begin position="1023"/>
        <end position="1043"/>
    </location>
</feature>
<feature type="domain" description="F-box" evidence="12">
    <location>
        <begin position="1450"/>
        <end position="1498"/>
    </location>
</feature>
<evidence type="ECO:0000256" key="5">
    <source>
        <dbReference type="ARBA" id="ARBA00022741"/>
    </source>
</evidence>
<accession>A0A0C2X671</accession>
<feature type="transmembrane region" description="Helical" evidence="11">
    <location>
        <begin position="814"/>
        <end position="840"/>
    </location>
</feature>
<dbReference type="FunFam" id="3.40.50.300:FF:000997">
    <property type="entry name" value="Multidrug resistance-associated protein 1"/>
    <property type="match status" value="1"/>
</dbReference>
<dbReference type="Pfam" id="PF00646">
    <property type="entry name" value="F-box"/>
    <property type="match status" value="1"/>
</dbReference>
<dbReference type="PROSITE" id="PS00211">
    <property type="entry name" value="ABC_TRANSPORTER_1"/>
    <property type="match status" value="1"/>
</dbReference>
<dbReference type="Gene3D" id="1.20.1560.10">
    <property type="entry name" value="ABC transporter type 1, transmembrane domain"/>
    <property type="match status" value="2"/>
</dbReference>
<feature type="region of interest" description="Disordered" evidence="10">
    <location>
        <begin position="504"/>
        <end position="538"/>
    </location>
</feature>
<feature type="domain" description="ABC transmembrane type-1" evidence="14">
    <location>
        <begin position="176"/>
        <end position="464"/>
    </location>
</feature>
<feature type="transmembrane region" description="Helical" evidence="11">
    <location>
        <begin position="910"/>
        <end position="928"/>
    </location>
</feature>
<dbReference type="STRING" id="946122.A0A0C2X671"/>
<evidence type="ECO:0000256" key="3">
    <source>
        <dbReference type="ARBA" id="ARBA00022448"/>
    </source>
</evidence>
<dbReference type="FunFam" id="1.20.1560.10:FF:000010">
    <property type="entry name" value="Multidrug resistance-associated ABC transporter"/>
    <property type="match status" value="1"/>
</dbReference>
<dbReference type="PROSITE" id="PS50181">
    <property type="entry name" value="FBOX"/>
    <property type="match status" value="1"/>
</dbReference>
<dbReference type="FunFam" id="1.20.1560.10:FF:000061">
    <property type="entry name" value="ATP-binding cassette transporter YOR1"/>
    <property type="match status" value="1"/>
</dbReference>
<dbReference type="SMART" id="SM00256">
    <property type="entry name" value="FBOX"/>
    <property type="match status" value="1"/>
</dbReference>
<dbReference type="InterPro" id="IPR001810">
    <property type="entry name" value="F-box_dom"/>
</dbReference>
<dbReference type="EMBL" id="KN818251">
    <property type="protein sequence ID" value="KIL64228.1"/>
    <property type="molecule type" value="Genomic_DNA"/>
</dbReference>